<dbReference type="Pfam" id="PF14331">
    <property type="entry name" value="IcmF-related_N"/>
    <property type="match status" value="1"/>
</dbReference>
<dbReference type="KEGG" id="pbal:CPBP_00936"/>
<keyword evidence="1" id="KW-0812">Transmembrane</keyword>
<protein>
    <submittedName>
        <fullName evidence="3">Type VI secretion system membrane subunit TssM</fullName>
    </submittedName>
</protein>
<keyword evidence="1" id="KW-0472">Membrane</keyword>
<organism evidence="3 4">
    <name type="scientific">Candidatus Bodocaedibacter vickermanii</name>
    <dbReference type="NCBI Taxonomy" id="2741701"/>
    <lineage>
        <taxon>Bacteria</taxon>
        <taxon>Pseudomonadati</taxon>
        <taxon>Pseudomonadota</taxon>
        <taxon>Alphaproteobacteria</taxon>
        <taxon>Holosporales</taxon>
        <taxon>Candidatus Paracaedibacteraceae</taxon>
        <taxon>Candidatus Bodocaedibacter</taxon>
    </lineage>
</organism>
<sequence length="1423" mass="163480">MNWIKNIWNYIKNPDPFVGWVKATFPAVADYKYIANVYYILIAVVGLILLYITFKILRWIFRKLIQIFMKVKAYFLKKKKKALPKDDSVASRSKVSDWWKWLREKLNPEKEPMEEAFHEASKLLKQAFGGNDYMYELPWYLTIGDTGCGKGTLLDSLDIKRPFGLGPKIEDLGLPITWNYFDYGVVLDVRGDVIYDNNKKATTSKVWSDLLQQLSYHRARRPLDGIIVTLSAKDLYGSEKLSALDMRNKAHVLYQNLITIQNNLSMRLPVYVVITKTDIIPGFDAFTKNFQHSNLKNMFGWSAPHGVRQPYSPLWMDEASQETMAAVNDLKLQAFAMMHKQEKNLDEDALFVFAEELSKVWDNITIFSNQLFSENVYKDSHFLRGIYFTGCVEDSKHYTANLDLFVQRQSFKTCFARDLFMEKIFAERNIGFPSYEIVQSVWRNLTAGKVGLLSGLAVSSLLSMVSYQQFKNNKENLLPAIQDIKIVMKEIKSLRGNKANLSKDELEAYNKHFDHFLKTATEETKFWAFFMPPSWFSSFKKDSYSAVGAAFDLILVQSVHQQVQEKLNKLLATPKEIAQLSEKEKTVFDAVDQKLSEKANPIKTRYFQQLKEFTDNLVLLEKIADAYNNFFISRKEEDLFALIKDLFNYDVTDGFKSNFNLYNWAIRTDAYEKLDLKTYKKRIQKNLEKLFDGFLVYGITQNDSLKKVFGLNSVLDELADVDSYNDVSADEFENIFKTIQDVVDLSYKTGDLAWIAEDKFNPGEDYQNFLIAIGRSHLIVKEFVGDQMSRIQRAYSKLKDEISGSYSSMLDASVFNMNGGSFHANQELIDIKNYLDSFMGESFMTKVENKGLATQEIKGKLILWDARHLANADRMLSAYYDFIEKGIEEYPQKLRPLLEKVSKGQLHKNLLNLLGMSQYTVSSNIETIGTNPEERFKNQVRSFMATWTSLKKILTELSSVDEIPETVTELNRFVTEQFLKVLVALDAIIDTENLLKVRQGKFKWWSGDGDPILSGFKVSDSKALEGLLDTHFRRLSKLAKDYAKPSVNLLIADFLPLQTSERQAVKRWTSILEQSLAYEKKQAGNSIEKLVQFYMQDLKDFKLETAAATFKKVQAVSDESDYFLEQRSLTFKDLSDRVDAIGGYKLLEQYQKVSNYFNENIANKHPFTNDPNVQEEVDLASLKELFNLMAEKSFALDDYVAAFKARESNPDKYIQFYKSLDTLRRLFKPFADGKTDVPAVSLQVYFHASKHRESATAQTYIQDQEFDFGTGVPFDINDNGKKIVWNYGEPVNIGFKLADGAPISIFTYSQDDTNFNKVSDAEGVFSYDGEWALFRMLVDKADAREKNILAFDIPVQTDRGASNMRTFIKVILQNTDDKEPIVLPEFPKLPEKAPQLSKKTRKVISALEQAAPAKKPAVDDDNE</sequence>
<evidence type="ECO:0000313" key="3">
    <source>
        <dbReference type="EMBL" id="QOL20155.1"/>
    </source>
</evidence>
<dbReference type="InterPro" id="IPR053156">
    <property type="entry name" value="T6SS_TssM-like"/>
</dbReference>
<proteinExistence type="predicted"/>
<keyword evidence="4" id="KW-1185">Reference proteome</keyword>
<feature type="transmembrane region" description="Helical" evidence="1">
    <location>
        <begin position="37"/>
        <end position="61"/>
    </location>
</feature>
<dbReference type="Proteomes" id="UP000594001">
    <property type="component" value="Chromosome"/>
</dbReference>
<dbReference type="EMBL" id="CP054719">
    <property type="protein sequence ID" value="QOL20155.1"/>
    <property type="molecule type" value="Genomic_DNA"/>
</dbReference>
<gene>
    <name evidence="3" type="ORF">CPBP_00936</name>
</gene>
<dbReference type="RefSeq" id="WP_350331709.1">
    <property type="nucleotide sequence ID" value="NZ_CP054719.1"/>
</dbReference>
<keyword evidence="1" id="KW-1133">Transmembrane helix</keyword>
<evidence type="ECO:0000313" key="4">
    <source>
        <dbReference type="Proteomes" id="UP000594001"/>
    </source>
</evidence>
<dbReference type="PANTHER" id="PTHR36153:SF1">
    <property type="entry name" value="TYPE VI SECRETION SYSTEM COMPONENT TSSM1"/>
    <property type="match status" value="1"/>
</dbReference>
<name>A0A7L9RUP9_9PROT</name>
<evidence type="ECO:0000259" key="2">
    <source>
        <dbReference type="Pfam" id="PF14331"/>
    </source>
</evidence>
<dbReference type="PANTHER" id="PTHR36153">
    <property type="entry name" value="INNER MEMBRANE PROTEIN-RELATED"/>
    <property type="match status" value="1"/>
</dbReference>
<accession>A0A7L9RUP9</accession>
<feature type="domain" description="Type VI secretion system component TssM1 N-terminal" evidence="2">
    <location>
        <begin position="204"/>
        <end position="434"/>
    </location>
</feature>
<reference evidence="3 4" key="1">
    <citation type="submission" date="2020-06" db="EMBL/GenBank/DDBJ databases">
        <title>The endosymbiont of the kinetoplastid Bodo saltans is a Paracaedibacter-like alpha-proteobacterium possessing a putative toxin-antitoxin system.</title>
        <authorList>
            <person name="Midha S."/>
            <person name="Rigden D.J."/>
            <person name="Siozios S."/>
            <person name="Hurst G.D.D."/>
            <person name="Jackson A.P."/>
        </authorList>
    </citation>
    <scope>NUCLEOTIDE SEQUENCE [LARGE SCALE GENOMIC DNA]</scope>
    <source>
        <strain evidence="3">Lake Konstanz</strain>
    </source>
</reference>
<dbReference type="InterPro" id="IPR025743">
    <property type="entry name" value="TssM1_N"/>
</dbReference>
<evidence type="ECO:0000256" key="1">
    <source>
        <dbReference type="SAM" id="Phobius"/>
    </source>
</evidence>